<dbReference type="AlphaFoldDB" id="A0ABD0UX38"/>
<sequence>MNIYYHFAKYLLRAAKVQQKSSKSAAKAQQKGSCCPFAALLLPFYCISAKVHLICIYECILAVFLQKRSKSAAKAQQIRTKAAYAVRTEKFALFSSVRSPYCSRQREAT</sequence>
<organism evidence="1 2">
    <name type="scientific">Dendrobium thyrsiflorum</name>
    <name type="common">Pinecone-like raceme dendrobium</name>
    <name type="synonym">Orchid</name>
    <dbReference type="NCBI Taxonomy" id="117978"/>
    <lineage>
        <taxon>Eukaryota</taxon>
        <taxon>Viridiplantae</taxon>
        <taxon>Streptophyta</taxon>
        <taxon>Embryophyta</taxon>
        <taxon>Tracheophyta</taxon>
        <taxon>Spermatophyta</taxon>
        <taxon>Magnoliopsida</taxon>
        <taxon>Liliopsida</taxon>
        <taxon>Asparagales</taxon>
        <taxon>Orchidaceae</taxon>
        <taxon>Epidendroideae</taxon>
        <taxon>Malaxideae</taxon>
        <taxon>Dendrobiinae</taxon>
        <taxon>Dendrobium</taxon>
    </lineage>
</organism>
<accession>A0ABD0UX38</accession>
<evidence type="ECO:0000313" key="1">
    <source>
        <dbReference type="EMBL" id="KAL0915012.1"/>
    </source>
</evidence>
<dbReference type="EMBL" id="JANQDX010000012">
    <property type="protein sequence ID" value="KAL0915012.1"/>
    <property type="molecule type" value="Genomic_DNA"/>
</dbReference>
<reference evidence="1 2" key="1">
    <citation type="journal article" date="2024" name="Plant Biotechnol. J.">
        <title>Dendrobium thyrsiflorum genome and its molecular insights into genes involved in important horticultural traits.</title>
        <authorList>
            <person name="Chen B."/>
            <person name="Wang J.Y."/>
            <person name="Zheng P.J."/>
            <person name="Li K.L."/>
            <person name="Liang Y.M."/>
            <person name="Chen X.F."/>
            <person name="Zhang C."/>
            <person name="Zhao X."/>
            <person name="He X."/>
            <person name="Zhang G.Q."/>
            <person name="Liu Z.J."/>
            <person name="Xu Q."/>
        </authorList>
    </citation>
    <scope>NUCLEOTIDE SEQUENCE [LARGE SCALE GENOMIC DNA]</scope>
    <source>
        <strain evidence="1">GZMU011</strain>
    </source>
</reference>
<evidence type="ECO:0000313" key="2">
    <source>
        <dbReference type="Proteomes" id="UP001552299"/>
    </source>
</evidence>
<name>A0ABD0UX38_DENTH</name>
<gene>
    <name evidence="1" type="ORF">M5K25_015408</name>
</gene>
<dbReference type="Proteomes" id="UP001552299">
    <property type="component" value="Unassembled WGS sequence"/>
</dbReference>
<keyword evidence="2" id="KW-1185">Reference proteome</keyword>
<protein>
    <submittedName>
        <fullName evidence="1">Uncharacterized protein</fullName>
    </submittedName>
</protein>
<proteinExistence type="predicted"/>
<comment type="caution">
    <text evidence="1">The sequence shown here is derived from an EMBL/GenBank/DDBJ whole genome shotgun (WGS) entry which is preliminary data.</text>
</comment>